<dbReference type="PANTHER" id="PTHR30026">
    <property type="entry name" value="OUTER MEMBRANE PROTEIN TOLC"/>
    <property type="match status" value="1"/>
</dbReference>
<proteinExistence type="inferred from homology"/>
<dbReference type="Gene3D" id="1.20.1600.10">
    <property type="entry name" value="Outer membrane efflux proteins (OEP)"/>
    <property type="match status" value="1"/>
</dbReference>
<evidence type="ECO:0000256" key="3">
    <source>
        <dbReference type="ARBA" id="ARBA00022448"/>
    </source>
</evidence>
<comment type="caution">
    <text evidence="9">The sequence shown here is derived from an EMBL/GenBank/DDBJ whole genome shotgun (WGS) entry which is preliminary data.</text>
</comment>
<dbReference type="Pfam" id="PF02321">
    <property type="entry name" value="OEP"/>
    <property type="match status" value="2"/>
</dbReference>
<dbReference type="SUPFAM" id="SSF56954">
    <property type="entry name" value="Outer membrane efflux proteins (OEP)"/>
    <property type="match status" value="1"/>
</dbReference>
<dbReference type="PANTHER" id="PTHR30026:SF22">
    <property type="entry name" value="OUTER MEMBRANE EFFLUX PROTEIN"/>
    <property type="match status" value="1"/>
</dbReference>
<organism evidence="9 10">
    <name type="scientific">Spiribacter roseus</name>
    <dbReference type="NCBI Taxonomy" id="1855875"/>
    <lineage>
        <taxon>Bacteria</taxon>
        <taxon>Pseudomonadati</taxon>
        <taxon>Pseudomonadota</taxon>
        <taxon>Gammaproteobacteria</taxon>
        <taxon>Chromatiales</taxon>
        <taxon>Ectothiorhodospiraceae</taxon>
        <taxon>Spiribacter</taxon>
    </lineage>
</organism>
<feature type="signal peptide" evidence="8">
    <location>
        <begin position="1"/>
        <end position="22"/>
    </location>
</feature>
<evidence type="ECO:0000256" key="1">
    <source>
        <dbReference type="ARBA" id="ARBA00004442"/>
    </source>
</evidence>
<keyword evidence="7" id="KW-0998">Cell outer membrane</keyword>
<keyword evidence="3" id="KW-0813">Transport</keyword>
<dbReference type="Proteomes" id="UP001556636">
    <property type="component" value="Unassembled WGS sequence"/>
</dbReference>
<keyword evidence="5" id="KW-0812">Transmembrane</keyword>
<keyword evidence="8" id="KW-0732">Signal</keyword>
<keyword evidence="10" id="KW-1185">Reference proteome</keyword>
<evidence type="ECO:0000256" key="5">
    <source>
        <dbReference type="ARBA" id="ARBA00022692"/>
    </source>
</evidence>
<sequence>MTGRRQRPSFFALCFFVATLLAADRPSAASDMLADPDETAARLLDQQVWELTRAPVDPAFVERVRRAARKQPAVDAQRARVDELRAREREVGSARLPQIDLGLERRTDLESTSRTAFDNGNRVDAVANASQLLFDFGAVGRELDAAEYEVAAQRWQVQSALEQQITDLLSAHLDVIRAGALRALAIRHLAEQQRTVDRIRQQFEGGTITRAEVARAQARVERARARVVAAEGESERAAAVYRERFFETPREVEIPPLGEMPPSDLATALEQLRAMNSELQGASRASAAAAESAEAARRERLPRLSLDLQARRFDIAEDAADTDASLLFNLDYSLYTGGAGGARVDQARERRERARFERLALYRELERQLTAVYANRSALRREAAAQRLAMRAEARTVSAYEAQRQTGRSSFIGLIDARQDWFDARSRRVELVIETLKLSLEQRRLLGALRRQYQIMEAPIAQRQ</sequence>
<dbReference type="RefSeq" id="WP_367951756.1">
    <property type="nucleotide sequence ID" value="NZ_JBAKFG010000003.1"/>
</dbReference>
<evidence type="ECO:0000313" key="10">
    <source>
        <dbReference type="Proteomes" id="UP001556636"/>
    </source>
</evidence>
<gene>
    <name evidence="9" type="ORF">V6X51_08870</name>
</gene>
<protein>
    <submittedName>
        <fullName evidence="9">TolC family protein</fullName>
    </submittedName>
</protein>
<comment type="similarity">
    <text evidence="2">Belongs to the outer membrane factor (OMF) (TC 1.B.17) family.</text>
</comment>
<keyword evidence="4" id="KW-1134">Transmembrane beta strand</keyword>
<feature type="chain" id="PRO_5045454277" evidence="8">
    <location>
        <begin position="23"/>
        <end position="464"/>
    </location>
</feature>
<accession>A0ABV3S1C6</accession>
<dbReference type="EMBL" id="JBAKFG010000003">
    <property type="protein sequence ID" value="MEX0373539.1"/>
    <property type="molecule type" value="Genomic_DNA"/>
</dbReference>
<reference evidence="9 10" key="1">
    <citation type="submission" date="2024-02" db="EMBL/GenBank/DDBJ databases">
        <title>New especies of Spiribacter isolated from saline water.</title>
        <authorList>
            <person name="Leon M.J."/>
            <person name="De La Haba R."/>
            <person name="Sanchez-Porro C."/>
            <person name="Ventosa A."/>
        </authorList>
    </citation>
    <scope>NUCLEOTIDE SEQUENCE [LARGE SCALE GENOMIC DNA]</scope>
    <source>
        <strain evidence="10">ag22IC6-196</strain>
    </source>
</reference>
<name>A0ABV3S1C6_9GAMM</name>
<comment type="subcellular location">
    <subcellularLocation>
        <location evidence="1">Cell outer membrane</location>
    </subcellularLocation>
</comment>
<evidence type="ECO:0000313" key="9">
    <source>
        <dbReference type="EMBL" id="MEX0373539.1"/>
    </source>
</evidence>
<dbReference type="InterPro" id="IPR003423">
    <property type="entry name" value="OMP_efflux"/>
</dbReference>
<evidence type="ECO:0000256" key="6">
    <source>
        <dbReference type="ARBA" id="ARBA00023136"/>
    </source>
</evidence>
<evidence type="ECO:0000256" key="2">
    <source>
        <dbReference type="ARBA" id="ARBA00007613"/>
    </source>
</evidence>
<dbReference type="InterPro" id="IPR051906">
    <property type="entry name" value="TolC-like"/>
</dbReference>
<keyword evidence="6" id="KW-0472">Membrane</keyword>
<evidence type="ECO:0000256" key="8">
    <source>
        <dbReference type="SAM" id="SignalP"/>
    </source>
</evidence>
<evidence type="ECO:0000256" key="7">
    <source>
        <dbReference type="ARBA" id="ARBA00023237"/>
    </source>
</evidence>
<evidence type="ECO:0000256" key="4">
    <source>
        <dbReference type="ARBA" id="ARBA00022452"/>
    </source>
</evidence>